<sequence>MSKHNFTVKTRRFPGQHVRQYLGATRDREEDVLYLEAKQYVPLSNPQPQEGDITILATHAVSFPKELYEPLWDDLLGQCERHGLRIRSIWIADASNQGASGVLNEHTQGDDPSFFDYPRDLLHMINLFRDEFPQPVVGIGHSMGGTALIQLATLHPRLMASLVLFDPVIGLTTSADFASLFYMNSVRPDVWPSRQEAEKGSRFLFKTWDKRALDLWLEYGLRDTPSLVHREAGKVTLRTPKAQEAWIYGRSWFDAIPGDGQYATPEARAKYPDMHDGVLQTHPFYRPEDTYVWQDLPRVRPGVLYICPDNGPMIDARAMEERLKRTGCGASGSGGVKEGRVSASVIERVGHLLPFERPSECASVAAGWLGNDIKAWEERRRFEKEHRDDKSVDLVALSPEWMRQAKFYFVRSKRSGRPKL</sequence>
<protein>
    <recommendedName>
        <fullName evidence="1">AB hydrolase-1 domain-containing protein</fullName>
    </recommendedName>
</protein>
<evidence type="ECO:0000313" key="3">
    <source>
        <dbReference type="Proteomes" id="UP001324427"/>
    </source>
</evidence>
<feature type="domain" description="AB hydrolase-1" evidence="1">
    <location>
        <begin position="82"/>
        <end position="363"/>
    </location>
</feature>
<proteinExistence type="predicted"/>
<evidence type="ECO:0000259" key="1">
    <source>
        <dbReference type="Pfam" id="PF12697"/>
    </source>
</evidence>
<keyword evidence="3" id="KW-1185">Reference proteome</keyword>
<dbReference type="InterPro" id="IPR029058">
    <property type="entry name" value="AB_hydrolase_fold"/>
</dbReference>
<dbReference type="PANTHER" id="PTHR43798:SF33">
    <property type="entry name" value="HYDROLASE, PUTATIVE (AFU_ORTHOLOGUE AFUA_2G14860)-RELATED"/>
    <property type="match status" value="1"/>
</dbReference>
<dbReference type="SUPFAM" id="SSF53474">
    <property type="entry name" value="alpha/beta-Hydrolases"/>
    <property type="match status" value="1"/>
</dbReference>
<dbReference type="Gene3D" id="3.40.50.1820">
    <property type="entry name" value="alpha/beta hydrolase"/>
    <property type="match status" value="1"/>
</dbReference>
<dbReference type="InterPro" id="IPR050266">
    <property type="entry name" value="AB_hydrolase_sf"/>
</dbReference>
<reference evidence="2 3" key="1">
    <citation type="submission" date="2021-11" db="EMBL/GenBank/DDBJ databases">
        <title>Black yeast isolated from Biological Soil Crust.</title>
        <authorList>
            <person name="Kurbessoian T."/>
        </authorList>
    </citation>
    <scope>NUCLEOTIDE SEQUENCE [LARGE SCALE GENOMIC DNA]</scope>
    <source>
        <strain evidence="2 3">CCFEE 5522</strain>
    </source>
</reference>
<dbReference type="GO" id="GO:0016020">
    <property type="term" value="C:membrane"/>
    <property type="evidence" value="ECO:0007669"/>
    <property type="project" value="TreeGrafter"/>
</dbReference>
<dbReference type="EMBL" id="JAVFHQ010000103">
    <property type="protein sequence ID" value="KAK4539286.1"/>
    <property type="molecule type" value="Genomic_DNA"/>
</dbReference>
<dbReference type="Proteomes" id="UP001324427">
    <property type="component" value="Unassembled WGS sequence"/>
</dbReference>
<comment type="caution">
    <text evidence="2">The sequence shown here is derived from an EMBL/GenBank/DDBJ whole genome shotgun (WGS) entry which is preliminary data.</text>
</comment>
<organism evidence="2 3">
    <name type="scientific">Oleoguttula mirabilis</name>
    <dbReference type="NCBI Taxonomy" id="1507867"/>
    <lineage>
        <taxon>Eukaryota</taxon>
        <taxon>Fungi</taxon>
        <taxon>Dikarya</taxon>
        <taxon>Ascomycota</taxon>
        <taxon>Pezizomycotina</taxon>
        <taxon>Dothideomycetes</taxon>
        <taxon>Dothideomycetidae</taxon>
        <taxon>Mycosphaerellales</taxon>
        <taxon>Teratosphaeriaceae</taxon>
        <taxon>Oleoguttula</taxon>
    </lineage>
</organism>
<dbReference type="AlphaFoldDB" id="A0AAV9J338"/>
<accession>A0AAV9J338</accession>
<gene>
    <name evidence="2" type="ORF">LTR36_000812</name>
</gene>
<evidence type="ECO:0000313" key="2">
    <source>
        <dbReference type="EMBL" id="KAK4539286.1"/>
    </source>
</evidence>
<dbReference type="InterPro" id="IPR000073">
    <property type="entry name" value="AB_hydrolase_1"/>
</dbReference>
<dbReference type="Pfam" id="PF12697">
    <property type="entry name" value="Abhydrolase_6"/>
    <property type="match status" value="1"/>
</dbReference>
<dbReference type="PANTHER" id="PTHR43798">
    <property type="entry name" value="MONOACYLGLYCEROL LIPASE"/>
    <property type="match status" value="1"/>
</dbReference>
<name>A0AAV9J338_9PEZI</name>